<feature type="domain" description="CHAT" evidence="1">
    <location>
        <begin position="1064"/>
        <end position="1337"/>
    </location>
</feature>
<reference evidence="2" key="1">
    <citation type="submission" date="2022-07" db="EMBL/GenBank/DDBJ databases">
        <title>Genome Sequence of Agrocybe chaxingu.</title>
        <authorList>
            <person name="Buettner E."/>
        </authorList>
    </citation>
    <scope>NUCLEOTIDE SEQUENCE</scope>
    <source>
        <strain evidence="2">MP-N11</strain>
    </source>
</reference>
<name>A0A9W8JX68_9AGAR</name>
<evidence type="ECO:0000313" key="3">
    <source>
        <dbReference type="Proteomes" id="UP001148786"/>
    </source>
</evidence>
<accession>A0A9W8JX68</accession>
<protein>
    <recommendedName>
        <fullName evidence="1">CHAT domain-containing protein</fullName>
    </recommendedName>
</protein>
<sequence>MILESIDLFREPETTYVYYLNLAIDLLKPSLAVDDTRSHHHILASVSLASAYLQHHLSEKHAPALESALEIYRSVHRNSSILHWTSNFGDTRTIFIIVDVLRIRYDDLGPRSEDLFRGVKAVKSILNSVPPPSDFKYTAFQVLVVSVIFILSQILEQDKWFEALSLLHEVLIEGSSSSTSLSAAHNTLSVALDHCVTSSNTKALCVIHLADTLDRRGDVAALDRNTSDTQHGWDQEWQLALSFLRNKIDSSAQLTNGVIEDNRNDLFGLFTLQAYRRAPGPFTWKPTVGLHKCAFVVVPTPVNAMNMSETSDNVLRGHHRFFHHLKALIKQLTDDELDYLIEDPETIQDLLSTSAFFRTSDDDVAYWKRSPGILAYVIMKKDPTHTTRVKEAARSMLQVNLQLEPAYTHLLLSLASNTRRYEEDCAVTSSRLFKEFLRVQQPGTPRHLFAIIELASGYIAEYFASTKRRTTLFALALELFREAALITGYEPWAVETRKIMVLRRILRFRYTFFEDSDESLETTIALFGNLWDLLPAGPPFTASVLEVLAIQTVIYLAQRLPSGRWHAALRLFTIALDLQVFGSIPDEDSFEDIKDVEAAAEDLLNQGYDAAVFLLPSEAMCIIHTSDIIRATVLDCSRNFGMVHLVLHLYSKSLRIIPPGMGTNRTEKEHELHLLAETERVALRSSILSCIQKASGGEIWYDELAVTIFNYRAARIMRQIRPSSGLNHVCLLRYHPISTRQVHVNDSDGDPSPSSLHCLEGTIEFDPDTPWPEDLLSRSPNALVPDDLRNLPSTVVQGIQNLTVNQIQELFDMPLEARTIKAFMDDVDLEIRSTEGDMSRISERIVHQMGEQAYFDAHDVRLEKRMRQLKKLTPDLSRLVPLQALLSRGPERCLELVEASRSFFWSRLLRLHTSFDGLPNELADDLKQVAQALEECTSQTVTSVAKEEAWKQLELETNFARLLNQARKVPGFETLLKPKTPEMLFRAAADGPVVVLMGMSSMYAALVVRQNGVETVFLKGLVDGILAKLILGLNGATNAARGMARDVGTERYVRRNRGALYETLLASLWQLIIKPIFDFMGLTSTSGSNTERQRLWWCPTGRFAFLPIHAAGINFGKADVECTSKYVVSSYIPTLSALISARLQNVSSPPIVKDLKTLVLAQPTTNGHQDIPMTLRELELVETAIPPPSLLHVGNGRLSETNINRTVGEALEHLSHASILHLACHGHQDHIDPLSSGFELQDGRLTISKLISCQMPHAVLAFLSACESASNDLDVPDEALNLAAAMLYARFQSVIGTMWTMNDNDGPEVARMIYEELFKSPNDHLDPKVIACALDSAEFDIRRP</sequence>
<comment type="caution">
    <text evidence="2">The sequence shown here is derived from an EMBL/GenBank/DDBJ whole genome shotgun (WGS) entry which is preliminary data.</text>
</comment>
<keyword evidence="3" id="KW-1185">Reference proteome</keyword>
<dbReference type="InterPro" id="IPR024983">
    <property type="entry name" value="CHAT_dom"/>
</dbReference>
<proteinExistence type="predicted"/>
<evidence type="ECO:0000259" key="1">
    <source>
        <dbReference type="Pfam" id="PF12770"/>
    </source>
</evidence>
<gene>
    <name evidence="2" type="ORF">NLJ89_g7243</name>
</gene>
<dbReference type="Pfam" id="PF12770">
    <property type="entry name" value="CHAT"/>
    <property type="match status" value="1"/>
</dbReference>
<evidence type="ECO:0000313" key="2">
    <source>
        <dbReference type="EMBL" id="KAJ3505773.1"/>
    </source>
</evidence>
<dbReference type="Proteomes" id="UP001148786">
    <property type="component" value="Unassembled WGS sequence"/>
</dbReference>
<dbReference type="OrthoDB" id="9991317at2759"/>
<organism evidence="2 3">
    <name type="scientific">Agrocybe chaxingu</name>
    <dbReference type="NCBI Taxonomy" id="84603"/>
    <lineage>
        <taxon>Eukaryota</taxon>
        <taxon>Fungi</taxon>
        <taxon>Dikarya</taxon>
        <taxon>Basidiomycota</taxon>
        <taxon>Agaricomycotina</taxon>
        <taxon>Agaricomycetes</taxon>
        <taxon>Agaricomycetidae</taxon>
        <taxon>Agaricales</taxon>
        <taxon>Agaricineae</taxon>
        <taxon>Strophariaceae</taxon>
        <taxon>Agrocybe</taxon>
    </lineage>
</organism>
<dbReference type="EMBL" id="JANKHO010000844">
    <property type="protein sequence ID" value="KAJ3505773.1"/>
    <property type="molecule type" value="Genomic_DNA"/>
</dbReference>